<keyword evidence="1" id="KW-1133">Transmembrane helix</keyword>
<dbReference type="AlphaFoldDB" id="A0A943EMS3"/>
<comment type="caution">
    <text evidence="2">The sequence shown here is derived from an EMBL/GenBank/DDBJ whole genome shotgun (WGS) entry which is preliminary data.</text>
</comment>
<reference evidence="2" key="1">
    <citation type="submission" date="2021-02" db="EMBL/GenBank/DDBJ databases">
        <title>Infant gut strain persistence is associated with maternal origin, phylogeny, and functional potential including surface adhesion and iron acquisition.</title>
        <authorList>
            <person name="Lou Y.C."/>
        </authorList>
    </citation>
    <scope>NUCLEOTIDE SEQUENCE</scope>
    <source>
        <strain evidence="2">L3_108_000G1_dasL3_108_000G1_metabat.metabat.11</strain>
    </source>
</reference>
<dbReference type="Gene3D" id="3.30.470.30">
    <property type="entry name" value="DNA ligase/mRNA capping enzyme"/>
    <property type="match status" value="1"/>
</dbReference>
<proteinExistence type="predicted"/>
<dbReference type="Proteomes" id="UP000751224">
    <property type="component" value="Unassembled WGS sequence"/>
</dbReference>
<keyword evidence="1" id="KW-0812">Transmembrane</keyword>
<dbReference type="RefSeq" id="WP_297671742.1">
    <property type="nucleotide sequence ID" value="NZ_JAGZCC010000013.1"/>
</dbReference>
<dbReference type="EMBL" id="JAGZCC010000013">
    <property type="protein sequence ID" value="MBS5587838.1"/>
    <property type="molecule type" value="Genomic_DNA"/>
</dbReference>
<feature type="transmembrane region" description="Helical" evidence="1">
    <location>
        <begin position="6"/>
        <end position="23"/>
    </location>
</feature>
<sequence>MELTKSIVIILLSTLVIIGYNSSKIKLNNEMTKITDGYIFFDLYTMQSDKIYSTDELISMCNQYNVSTVPIILNIKNNQEPARFPTNINQSDDKLTKELSKFLKEG</sequence>
<evidence type="ECO:0000256" key="1">
    <source>
        <dbReference type="SAM" id="Phobius"/>
    </source>
</evidence>
<name>A0A943EMS3_9FIRM</name>
<accession>A0A943EMS3</accession>
<organism evidence="2 3">
    <name type="scientific">Thomasclavelia spiroformis</name>
    <dbReference type="NCBI Taxonomy" id="29348"/>
    <lineage>
        <taxon>Bacteria</taxon>
        <taxon>Bacillati</taxon>
        <taxon>Bacillota</taxon>
        <taxon>Erysipelotrichia</taxon>
        <taxon>Erysipelotrichales</taxon>
        <taxon>Coprobacillaceae</taxon>
        <taxon>Thomasclavelia</taxon>
    </lineage>
</organism>
<keyword evidence="1" id="KW-0472">Membrane</keyword>
<evidence type="ECO:0000313" key="2">
    <source>
        <dbReference type="EMBL" id="MBS5587838.1"/>
    </source>
</evidence>
<protein>
    <submittedName>
        <fullName evidence="2">Uncharacterized protein</fullName>
    </submittedName>
</protein>
<evidence type="ECO:0000313" key="3">
    <source>
        <dbReference type="Proteomes" id="UP000751224"/>
    </source>
</evidence>
<gene>
    <name evidence="2" type="ORF">KHX14_03345</name>
</gene>